<dbReference type="EMBL" id="VXIV02002055">
    <property type="protein sequence ID" value="KAF6027656.1"/>
    <property type="molecule type" value="Genomic_DNA"/>
</dbReference>
<accession>A0A7J7J8L7</accession>
<keyword evidence="3" id="KW-1185">Reference proteome</keyword>
<protein>
    <submittedName>
        <fullName evidence="1">Uncharacterized protein</fullName>
    </submittedName>
</protein>
<evidence type="ECO:0000313" key="2">
    <source>
        <dbReference type="EMBL" id="KAF6027656.1"/>
    </source>
</evidence>
<dbReference type="EMBL" id="VXIV02002833">
    <property type="protein sequence ID" value="KAF6022580.1"/>
    <property type="molecule type" value="Genomic_DNA"/>
</dbReference>
<dbReference type="AlphaFoldDB" id="A0A7J7J8L7"/>
<dbReference type="Proteomes" id="UP000593567">
    <property type="component" value="Unassembled WGS sequence"/>
</dbReference>
<gene>
    <name evidence="2" type="ORF">EB796_014039</name>
    <name evidence="1" type="ORF">EB796_019113</name>
</gene>
<sequence length="241" mass="27308">MSTLHPVVYKQCELLCESISQYRRYFVNISETIQRTMAANKRKLEIMREQAVKLRKLGKEGLQKLNQMHKLGDFNGGTVFEVTSSRPINTSNGECLLVDFSTESDEGTVTGKLIIPDRIRKEIEGKTPLILYYDGKKMGKKNQQFHDLTVINLDCDRVVKTPVKSKTLGKELVSSILSSNDNARATFSDNEDNDYEDDDAAWKPPICSKNAPCKQNNNTCYGWCNLCRSHQPFDGSQCVCH</sequence>
<reference evidence="1 3" key="1">
    <citation type="submission" date="2019-09" db="EMBL/GenBank/DDBJ databases">
        <authorList>
            <person name="Raiko M."/>
            <person name="Komissarov A."/>
            <person name="Rhodes A."/>
            <person name="Kliver S."/>
            <person name="Lim-Fong G."/>
            <person name="Kwan J."/>
            <person name="O'Brien S.J."/>
            <person name="Lopez J.V."/>
        </authorList>
    </citation>
    <scope>NUCLEOTIDE SEQUENCE [LARGE SCALE GENOMIC DNA]</scope>
    <source>
        <strain evidence="1">Kwan_BN1</strain>
    </source>
</reference>
<comment type="caution">
    <text evidence="1">The sequence shown here is derived from an EMBL/GenBank/DDBJ whole genome shotgun (WGS) entry which is preliminary data.</text>
</comment>
<proteinExistence type="predicted"/>
<organism evidence="1 3">
    <name type="scientific">Bugula neritina</name>
    <name type="common">Brown bryozoan</name>
    <name type="synonym">Sertularia neritina</name>
    <dbReference type="NCBI Taxonomy" id="10212"/>
    <lineage>
        <taxon>Eukaryota</taxon>
        <taxon>Metazoa</taxon>
        <taxon>Spiralia</taxon>
        <taxon>Lophotrochozoa</taxon>
        <taxon>Bryozoa</taxon>
        <taxon>Gymnolaemata</taxon>
        <taxon>Cheilostomatida</taxon>
        <taxon>Flustrina</taxon>
        <taxon>Buguloidea</taxon>
        <taxon>Bugulidae</taxon>
        <taxon>Bugula</taxon>
    </lineage>
</organism>
<reference evidence="1 3" key="2">
    <citation type="submission" date="2020-06" db="EMBL/GenBank/DDBJ databases">
        <title>Draft genome of Bugula neritina, a colonial animal packing powerful symbionts and potential medicines.</title>
        <authorList>
            <person name="Rayko M."/>
        </authorList>
    </citation>
    <scope>NUCLEOTIDE SEQUENCE [LARGE SCALE GENOMIC DNA]</scope>
    <source>
        <strain evidence="1">Kwan_BN1</strain>
    </source>
</reference>
<evidence type="ECO:0000313" key="3">
    <source>
        <dbReference type="Proteomes" id="UP000593567"/>
    </source>
</evidence>
<evidence type="ECO:0000313" key="1">
    <source>
        <dbReference type="EMBL" id="KAF6022580.1"/>
    </source>
</evidence>
<name>A0A7J7J8L7_BUGNE</name>